<organism evidence="3 4">
    <name type="scientific">Streptomyces milbemycinicus</name>
    <dbReference type="NCBI Taxonomy" id="476552"/>
    <lineage>
        <taxon>Bacteria</taxon>
        <taxon>Bacillati</taxon>
        <taxon>Actinomycetota</taxon>
        <taxon>Actinomycetes</taxon>
        <taxon>Kitasatosporales</taxon>
        <taxon>Streptomycetaceae</taxon>
        <taxon>Streptomyces</taxon>
    </lineage>
</organism>
<sequence>MNDRTPASRRRGTRLGTRRRRYAAVALATACLTAAAACAPGSSSGSGDGAAKNAGPVSTDPAKAGKVTLTVWDQNTDPGSDASTKALNKAFMKKYPNVTIKRVSRSFADLKTTLKLALSSANPPDVVQANQGYPDMGTFVKAQLLQPVDRYAKTYHWDTAYPAQLLDLNKFSGDGKTWKTGNLYGVSQTGEIVGVYYNKAKLKSLGLKPPQTLADFQTALAKAKASGLLPLSYGNADKSPGIHLLGVVQALTAGKSEVRKLVFSEGAKWTGSGTVKAATVLRDWAKKGYLTQGFNGQSKDQAAAAFAEGKSLFLVDGTWQAAGLATKMGADKLGFTALAPKAGDTPVTQGGEGLAWAVTSKSKHPDVAAAYMNFLVDENGMKLSADYGNLPALPPASYSPRSGTVHADVLAAWKSVSEKDGLLPYLDYTTPTFYDTLTAAVQELMAGQISPEKFGQTLQTDHDSFLKSR</sequence>
<keyword evidence="2" id="KW-0732">Signal</keyword>
<feature type="compositionally biased region" description="Low complexity" evidence="1">
    <location>
        <begin position="41"/>
        <end position="51"/>
    </location>
</feature>
<dbReference type="RefSeq" id="WP_404746535.1">
    <property type="nucleotide sequence ID" value="NZ_JBJDQH010000005.1"/>
</dbReference>
<dbReference type="EMBL" id="JBJDQH010000005">
    <property type="protein sequence ID" value="MFK4266638.1"/>
    <property type="molecule type" value="Genomic_DNA"/>
</dbReference>
<accession>A0ABW8LM76</accession>
<evidence type="ECO:0000313" key="3">
    <source>
        <dbReference type="EMBL" id="MFK4266638.1"/>
    </source>
</evidence>
<dbReference type="Gene3D" id="3.40.190.10">
    <property type="entry name" value="Periplasmic binding protein-like II"/>
    <property type="match status" value="2"/>
</dbReference>
<dbReference type="SUPFAM" id="SSF53850">
    <property type="entry name" value="Periplasmic binding protein-like II"/>
    <property type="match status" value="1"/>
</dbReference>
<feature type="chain" id="PRO_5045459897" evidence="2">
    <location>
        <begin position="40"/>
        <end position="469"/>
    </location>
</feature>
<dbReference type="InterPro" id="IPR050490">
    <property type="entry name" value="Bact_solute-bd_prot1"/>
</dbReference>
<evidence type="ECO:0000256" key="1">
    <source>
        <dbReference type="SAM" id="MobiDB-lite"/>
    </source>
</evidence>
<reference evidence="3 4" key="1">
    <citation type="submission" date="2024-11" db="EMBL/GenBank/DDBJ databases">
        <title>The Natural Products Discovery Center: Release of the First 8490 Sequenced Strains for Exploring Actinobacteria Biosynthetic Diversity.</title>
        <authorList>
            <person name="Kalkreuter E."/>
            <person name="Kautsar S.A."/>
            <person name="Yang D."/>
            <person name="Bader C.D."/>
            <person name="Teijaro C.N."/>
            <person name="Fluegel L."/>
            <person name="Davis C.M."/>
            <person name="Simpson J.R."/>
            <person name="Lauterbach L."/>
            <person name="Steele A.D."/>
            <person name="Gui C."/>
            <person name="Meng S."/>
            <person name="Li G."/>
            <person name="Viehrig K."/>
            <person name="Ye F."/>
            <person name="Su P."/>
            <person name="Kiefer A.F."/>
            <person name="Nichols A."/>
            <person name="Cepeda A.J."/>
            <person name="Yan W."/>
            <person name="Fan B."/>
            <person name="Jiang Y."/>
            <person name="Adhikari A."/>
            <person name="Zheng C.-J."/>
            <person name="Schuster L."/>
            <person name="Cowan T.M."/>
            <person name="Smanski M.J."/>
            <person name="Chevrette M.G."/>
            <person name="De Carvalho L.P.S."/>
            <person name="Shen B."/>
        </authorList>
    </citation>
    <scope>NUCLEOTIDE SEQUENCE [LARGE SCALE GENOMIC DNA]</scope>
    <source>
        <strain evidence="3 4">NPDC020863</strain>
    </source>
</reference>
<dbReference type="PANTHER" id="PTHR43649">
    <property type="entry name" value="ARABINOSE-BINDING PROTEIN-RELATED"/>
    <property type="match status" value="1"/>
</dbReference>
<dbReference type="Proteomes" id="UP001620295">
    <property type="component" value="Unassembled WGS sequence"/>
</dbReference>
<evidence type="ECO:0000256" key="2">
    <source>
        <dbReference type="SAM" id="SignalP"/>
    </source>
</evidence>
<evidence type="ECO:0000313" key="4">
    <source>
        <dbReference type="Proteomes" id="UP001620295"/>
    </source>
</evidence>
<proteinExistence type="predicted"/>
<dbReference type="Pfam" id="PF13416">
    <property type="entry name" value="SBP_bac_8"/>
    <property type="match status" value="1"/>
</dbReference>
<dbReference type="InterPro" id="IPR006059">
    <property type="entry name" value="SBP"/>
</dbReference>
<comment type="caution">
    <text evidence="3">The sequence shown here is derived from an EMBL/GenBank/DDBJ whole genome shotgun (WGS) entry which is preliminary data.</text>
</comment>
<name>A0ABW8LM76_9ACTN</name>
<gene>
    <name evidence="3" type="ORF">ACI2L5_17100</name>
</gene>
<keyword evidence="4" id="KW-1185">Reference proteome</keyword>
<protein>
    <submittedName>
        <fullName evidence="3">Extracellular solute-binding protein</fullName>
    </submittedName>
</protein>
<feature type="region of interest" description="Disordered" evidence="1">
    <location>
        <begin position="41"/>
        <end position="62"/>
    </location>
</feature>
<feature type="signal peptide" evidence="2">
    <location>
        <begin position="1"/>
        <end position="39"/>
    </location>
</feature>
<dbReference type="PANTHER" id="PTHR43649:SF12">
    <property type="entry name" value="DIACETYLCHITOBIOSE BINDING PROTEIN DASA"/>
    <property type="match status" value="1"/>
</dbReference>